<evidence type="ECO:0000256" key="1">
    <source>
        <dbReference type="SAM" id="MobiDB-lite"/>
    </source>
</evidence>
<gene>
    <name evidence="2" type="ORF">QCA50_020630</name>
</gene>
<reference evidence="2 3" key="1">
    <citation type="submission" date="2022-09" db="EMBL/GenBank/DDBJ databases">
        <authorList>
            <person name="Palmer J.M."/>
        </authorList>
    </citation>
    <scope>NUCLEOTIDE SEQUENCE [LARGE SCALE GENOMIC DNA]</scope>
    <source>
        <strain evidence="2 3">DSM 7382</strain>
    </source>
</reference>
<protein>
    <submittedName>
        <fullName evidence="2">Uncharacterized protein</fullName>
    </submittedName>
</protein>
<dbReference type="AlphaFoldDB" id="A0AAW0FBU3"/>
<evidence type="ECO:0000313" key="2">
    <source>
        <dbReference type="EMBL" id="KAK7676412.1"/>
    </source>
</evidence>
<feature type="region of interest" description="Disordered" evidence="1">
    <location>
        <begin position="106"/>
        <end position="134"/>
    </location>
</feature>
<proteinExistence type="predicted"/>
<evidence type="ECO:0000313" key="3">
    <source>
        <dbReference type="Proteomes" id="UP001385951"/>
    </source>
</evidence>
<name>A0AAW0FBU3_9APHY</name>
<comment type="caution">
    <text evidence="2">The sequence shown here is derived from an EMBL/GenBank/DDBJ whole genome shotgun (WGS) entry which is preliminary data.</text>
</comment>
<accession>A0AAW0FBU3</accession>
<dbReference type="EMBL" id="JASBNA010000118">
    <property type="protein sequence ID" value="KAK7676412.1"/>
    <property type="molecule type" value="Genomic_DNA"/>
</dbReference>
<keyword evidence="3" id="KW-1185">Reference proteome</keyword>
<organism evidence="2 3">
    <name type="scientific">Cerrena zonata</name>
    <dbReference type="NCBI Taxonomy" id="2478898"/>
    <lineage>
        <taxon>Eukaryota</taxon>
        <taxon>Fungi</taxon>
        <taxon>Dikarya</taxon>
        <taxon>Basidiomycota</taxon>
        <taxon>Agaricomycotina</taxon>
        <taxon>Agaricomycetes</taxon>
        <taxon>Polyporales</taxon>
        <taxon>Cerrenaceae</taxon>
        <taxon>Cerrena</taxon>
    </lineage>
</organism>
<feature type="compositionally biased region" description="Polar residues" evidence="1">
    <location>
        <begin position="106"/>
        <end position="130"/>
    </location>
</feature>
<dbReference type="Proteomes" id="UP001385951">
    <property type="component" value="Unassembled WGS sequence"/>
</dbReference>
<sequence>MSSTSPCSNRPPLVLKASGQPPLQLDTIHHPRDLYHPKMARGRIFNDGDMYLLSLVIVKKCLKSILSRPLPEGIKSCLFVLFVSERIPSHISCLFVRIPHSTLLSNKSPSTSTLTNKPTLHNHRSSTAQPGFTYDDIRLDTNKTQLPTLTSTHENESLLGQPVGVATVNAGEEEPR</sequence>